<dbReference type="GO" id="GO:0005634">
    <property type="term" value="C:nucleus"/>
    <property type="evidence" value="ECO:0007669"/>
    <property type="project" value="TreeGrafter"/>
</dbReference>
<evidence type="ECO:0000256" key="1">
    <source>
        <dbReference type="SAM" id="MobiDB-lite"/>
    </source>
</evidence>
<dbReference type="PROSITE" id="PS50235">
    <property type="entry name" value="USP_3"/>
    <property type="match status" value="1"/>
</dbReference>
<comment type="caution">
    <text evidence="3">The sequence shown here is derived from an EMBL/GenBank/DDBJ whole genome shotgun (WGS) entry which is preliminary data.</text>
</comment>
<dbReference type="GO" id="GO:0005829">
    <property type="term" value="C:cytosol"/>
    <property type="evidence" value="ECO:0007669"/>
    <property type="project" value="TreeGrafter"/>
</dbReference>
<evidence type="ECO:0000313" key="4">
    <source>
        <dbReference type="Proteomes" id="UP000327468"/>
    </source>
</evidence>
<feature type="compositionally biased region" description="Basic and acidic residues" evidence="1">
    <location>
        <begin position="197"/>
        <end position="214"/>
    </location>
</feature>
<accession>A0A5N5PJ31</accession>
<sequence length="585" mass="66992">MPGQLSKTKKKTSTSRSEKSAERKQVSVKPASKLPGKKCIQGKEAGVKINLPSSMRITATKEERKKTTQYGQEKKPTERKEMTSNRLNMKKAKTKQVSVRPTSKLPGTKRLEVKEAHVRTTAMRKEKEEKRTTTLHGQEKKTAERKETTSNRPNMKTSETKPVIVSPISKHPWTKRIEVKEAHVRTNLQSSAGTTAMRKEKEERKEMTLRGQDRKEEKKEMILFKSEDEMAKLMEVLMELAFSSYMEYKKRVRDPHAFRLPNFGNNCYVNASLQCLFTAESFCGELSYLLDNSVHKLEDTFLRCFVELSRLRKSSEVQGDISKDSLLLALIESATDINPEFTISQQNDAHEFLCHCLTQMEESGRWLGWQEDVDPRCPVRANFKFKMRNIITCSSCGSQQNNKVEVFNHISLPLVHNSVDQCLYDIVNNPTELESKCKVCGGECAKSRWMFHTLPRFLILQLNRFKVTEYYTVVKLHMPVEIKPELQINCHPESDSPRIENSKAEARETDRNELGGSAATYRLISVLSHVGSTTLCGHYLSDCSSSSHQWMTYNDQRVTLTTETDVLKMRSTSAYVLLYERVSTG</sequence>
<dbReference type="InterPro" id="IPR050164">
    <property type="entry name" value="Peptidase_C19"/>
</dbReference>
<keyword evidence="4" id="KW-1185">Reference proteome</keyword>
<proteinExistence type="predicted"/>
<dbReference type="InterPro" id="IPR038765">
    <property type="entry name" value="Papain-like_cys_pep_sf"/>
</dbReference>
<dbReference type="SUPFAM" id="SSF54001">
    <property type="entry name" value="Cysteine proteinases"/>
    <property type="match status" value="1"/>
</dbReference>
<dbReference type="InterPro" id="IPR028889">
    <property type="entry name" value="USP"/>
</dbReference>
<name>A0A5N5PJ31_PANHP</name>
<gene>
    <name evidence="3" type="ORF">PHYPO_G00190170</name>
</gene>
<dbReference type="PANTHER" id="PTHR24006:SF915">
    <property type="entry name" value="UBIQUITIN CARBOXYL-TERMINAL HYDROLASE-RELATED"/>
    <property type="match status" value="1"/>
</dbReference>
<reference evidence="3 4" key="1">
    <citation type="submission" date="2019-06" db="EMBL/GenBank/DDBJ databases">
        <title>A chromosome-scale genome assembly of the striped catfish, Pangasianodon hypophthalmus.</title>
        <authorList>
            <person name="Wen M."/>
            <person name="Zahm M."/>
            <person name="Roques C."/>
            <person name="Cabau C."/>
            <person name="Klopp C."/>
            <person name="Donnadieu C."/>
            <person name="Jouanno E."/>
            <person name="Avarre J.-C."/>
            <person name="Campet M."/>
            <person name="Ha T.T.T."/>
            <person name="Dugue R."/>
            <person name="Lampietro C."/>
            <person name="Louis A."/>
            <person name="Herpin A."/>
            <person name="Echchiki A."/>
            <person name="Berthelot C."/>
            <person name="Parey E."/>
            <person name="Roest-Crollius H."/>
            <person name="Braasch I."/>
            <person name="Postlethwait J."/>
            <person name="Bobe J."/>
            <person name="Montfort J."/>
            <person name="Bouchez O."/>
            <person name="Begum T."/>
            <person name="Schartl M."/>
            <person name="Guiguen Y."/>
        </authorList>
    </citation>
    <scope>NUCLEOTIDE SEQUENCE [LARGE SCALE GENOMIC DNA]</scope>
    <source>
        <strain evidence="3 4">Indonesia</strain>
        <tissue evidence="3">Blood</tissue>
    </source>
</reference>
<protein>
    <recommendedName>
        <fullName evidence="2">USP domain-containing protein</fullName>
    </recommendedName>
</protein>
<dbReference type="GO" id="GO:0000082">
    <property type="term" value="P:G1/S transition of mitotic cell cycle"/>
    <property type="evidence" value="ECO:0007669"/>
    <property type="project" value="TreeGrafter"/>
</dbReference>
<dbReference type="Gene3D" id="3.90.70.10">
    <property type="entry name" value="Cysteine proteinases"/>
    <property type="match status" value="1"/>
</dbReference>
<feature type="compositionally biased region" description="Basic and acidic residues" evidence="1">
    <location>
        <begin position="59"/>
        <end position="83"/>
    </location>
</feature>
<feature type="compositionally biased region" description="Basic and acidic residues" evidence="1">
    <location>
        <begin position="16"/>
        <end position="25"/>
    </location>
</feature>
<evidence type="ECO:0000313" key="3">
    <source>
        <dbReference type="EMBL" id="KAB5579043.1"/>
    </source>
</evidence>
<dbReference type="GO" id="GO:0016579">
    <property type="term" value="P:protein deubiquitination"/>
    <property type="evidence" value="ECO:0007669"/>
    <property type="project" value="InterPro"/>
</dbReference>
<dbReference type="InterPro" id="IPR001394">
    <property type="entry name" value="Peptidase_C19_UCH"/>
</dbReference>
<dbReference type="Pfam" id="PF00443">
    <property type="entry name" value="UCH"/>
    <property type="match status" value="1"/>
</dbReference>
<dbReference type="GO" id="GO:0004843">
    <property type="term" value="F:cysteine-type deubiquitinase activity"/>
    <property type="evidence" value="ECO:0007669"/>
    <property type="project" value="InterPro"/>
</dbReference>
<feature type="domain" description="USP" evidence="2">
    <location>
        <begin position="258"/>
        <end position="582"/>
    </location>
</feature>
<evidence type="ECO:0000259" key="2">
    <source>
        <dbReference type="PROSITE" id="PS50235"/>
    </source>
</evidence>
<dbReference type="PANTHER" id="PTHR24006">
    <property type="entry name" value="UBIQUITIN CARBOXYL-TERMINAL HYDROLASE"/>
    <property type="match status" value="1"/>
</dbReference>
<organism evidence="3 4">
    <name type="scientific">Pangasianodon hypophthalmus</name>
    <name type="common">Striped catfish</name>
    <name type="synonym">Helicophagus hypophthalmus</name>
    <dbReference type="NCBI Taxonomy" id="310915"/>
    <lineage>
        <taxon>Eukaryota</taxon>
        <taxon>Metazoa</taxon>
        <taxon>Chordata</taxon>
        <taxon>Craniata</taxon>
        <taxon>Vertebrata</taxon>
        <taxon>Euteleostomi</taxon>
        <taxon>Actinopterygii</taxon>
        <taxon>Neopterygii</taxon>
        <taxon>Teleostei</taxon>
        <taxon>Ostariophysi</taxon>
        <taxon>Siluriformes</taxon>
        <taxon>Pangasiidae</taxon>
        <taxon>Pangasianodon</taxon>
    </lineage>
</organism>
<feature type="region of interest" description="Disordered" evidence="1">
    <location>
        <begin position="188"/>
        <end position="214"/>
    </location>
</feature>
<dbReference type="CDD" id="cd02257">
    <property type="entry name" value="Peptidase_C19"/>
    <property type="match status" value="1"/>
</dbReference>
<dbReference type="Proteomes" id="UP000327468">
    <property type="component" value="Chromosome 4"/>
</dbReference>
<dbReference type="PROSITE" id="PS00973">
    <property type="entry name" value="USP_2"/>
    <property type="match status" value="1"/>
</dbReference>
<dbReference type="AlphaFoldDB" id="A0A5N5PJ31"/>
<feature type="region of interest" description="Disordered" evidence="1">
    <location>
        <begin position="1"/>
        <end position="160"/>
    </location>
</feature>
<dbReference type="EMBL" id="VFJC01000005">
    <property type="protein sequence ID" value="KAB5579043.1"/>
    <property type="molecule type" value="Genomic_DNA"/>
</dbReference>
<feature type="compositionally biased region" description="Basic and acidic residues" evidence="1">
    <location>
        <begin position="109"/>
        <end position="149"/>
    </location>
</feature>
<dbReference type="InterPro" id="IPR018200">
    <property type="entry name" value="USP_CS"/>
</dbReference>